<dbReference type="EMBL" id="CAJJDN010000292">
    <property type="protein sequence ID" value="CAD8130470.1"/>
    <property type="molecule type" value="Genomic_DNA"/>
</dbReference>
<accession>A0A8S1RSY1</accession>
<sequence length="93" mass="11252">MDDNPCKIDQLKEVIFKYNQMEVELKTQIPDIVEVSIFQQQEQERKKIMQRQLENIEQIKENPNIEKFKISKNLLKKNFLMQLTNQKCKLRNA</sequence>
<gene>
    <name evidence="1" type="ORF">PSON_ATCC_30995.1.T2920016</name>
</gene>
<protein>
    <submittedName>
        <fullName evidence="1">Uncharacterized protein</fullName>
    </submittedName>
</protein>
<dbReference type="AlphaFoldDB" id="A0A8S1RSY1"/>
<proteinExistence type="predicted"/>
<dbReference type="Proteomes" id="UP000692954">
    <property type="component" value="Unassembled WGS sequence"/>
</dbReference>
<keyword evidence="2" id="KW-1185">Reference proteome</keyword>
<comment type="caution">
    <text evidence="1">The sequence shown here is derived from an EMBL/GenBank/DDBJ whole genome shotgun (WGS) entry which is preliminary data.</text>
</comment>
<organism evidence="1 2">
    <name type="scientific">Paramecium sonneborni</name>
    <dbReference type="NCBI Taxonomy" id="65129"/>
    <lineage>
        <taxon>Eukaryota</taxon>
        <taxon>Sar</taxon>
        <taxon>Alveolata</taxon>
        <taxon>Ciliophora</taxon>
        <taxon>Intramacronucleata</taxon>
        <taxon>Oligohymenophorea</taxon>
        <taxon>Peniculida</taxon>
        <taxon>Parameciidae</taxon>
        <taxon>Paramecium</taxon>
    </lineage>
</organism>
<reference evidence="1" key="1">
    <citation type="submission" date="2021-01" db="EMBL/GenBank/DDBJ databases">
        <authorList>
            <consortium name="Genoscope - CEA"/>
            <person name="William W."/>
        </authorList>
    </citation>
    <scope>NUCLEOTIDE SEQUENCE</scope>
</reference>
<evidence type="ECO:0000313" key="1">
    <source>
        <dbReference type="EMBL" id="CAD8130470.1"/>
    </source>
</evidence>
<name>A0A8S1RSY1_9CILI</name>
<evidence type="ECO:0000313" key="2">
    <source>
        <dbReference type="Proteomes" id="UP000692954"/>
    </source>
</evidence>